<feature type="transmembrane region" description="Helical" evidence="1">
    <location>
        <begin position="28"/>
        <end position="47"/>
    </location>
</feature>
<accession>A0ABR4Z9P8</accession>
<keyword evidence="1" id="KW-1133">Transmembrane helix</keyword>
<evidence type="ECO:0000313" key="2">
    <source>
        <dbReference type="EMBL" id="KIA61744.1"/>
    </source>
</evidence>
<protein>
    <recommendedName>
        <fullName evidence="4">Integral membrane protein</fullName>
    </recommendedName>
</protein>
<gene>
    <name evidence="2" type="ORF">FG87_28860</name>
</gene>
<name>A0ABR4Z9P8_9NOCA</name>
<organism evidence="2 3">
    <name type="scientific">Nocardia vulneris</name>
    <dbReference type="NCBI Taxonomy" id="1141657"/>
    <lineage>
        <taxon>Bacteria</taxon>
        <taxon>Bacillati</taxon>
        <taxon>Actinomycetota</taxon>
        <taxon>Actinomycetes</taxon>
        <taxon>Mycobacteriales</taxon>
        <taxon>Nocardiaceae</taxon>
        <taxon>Nocardia</taxon>
    </lineage>
</organism>
<reference evidence="2 3" key="1">
    <citation type="journal article" date="2014" name="Int. J. Syst. Evol. Microbiol.">
        <title>Nocardia vulneris sp. nov., isolated from wounds of human patients in North America.</title>
        <authorList>
            <person name="Lasker B.A."/>
            <person name="Bell M."/>
            <person name="Klenk H.P."/>
            <person name="Sproer C."/>
            <person name="Schumann C."/>
            <person name="Schumann P."/>
            <person name="Brown J.M."/>
        </authorList>
    </citation>
    <scope>NUCLEOTIDE SEQUENCE [LARGE SCALE GENOMIC DNA]</scope>
    <source>
        <strain evidence="2 3">W9851</strain>
    </source>
</reference>
<evidence type="ECO:0000256" key="1">
    <source>
        <dbReference type="SAM" id="Phobius"/>
    </source>
</evidence>
<feature type="transmembrane region" description="Helical" evidence="1">
    <location>
        <begin position="192"/>
        <end position="217"/>
    </location>
</feature>
<proteinExistence type="predicted"/>
<comment type="caution">
    <text evidence="2">The sequence shown here is derived from an EMBL/GenBank/DDBJ whole genome shotgun (WGS) entry which is preliminary data.</text>
</comment>
<dbReference type="EMBL" id="JNFP01000040">
    <property type="protein sequence ID" value="KIA61744.1"/>
    <property type="molecule type" value="Genomic_DNA"/>
</dbReference>
<dbReference type="Proteomes" id="UP000031364">
    <property type="component" value="Unassembled WGS sequence"/>
</dbReference>
<keyword evidence="1" id="KW-0472">Membrane</keyword>
<keyword evidence="3" id="KW-1185">Reference proteome</keyword>
<evidence type="ECO:0008006" key="4">
    <source>
        <dbReference type="Google" id="ProtNLM"/>
    </source>
</evidence>
<keyword evidence="1" id="KW-0812">Transmembrane</keyword>
<evidence type="ECO:0000313" key="3">
    <source>
        <dbReference type="Proteomes" id="UP000031364"/>
    </source>
</evidence>
<feature type="transmembrane region" description="Helical" evidence="1">
    <location>
        <begin position="162"/>
        <end position="186"/>
    </location>
</feature>
<sequence>MGYALPSLALIGFAAGLAQLSRTGSPLVILLGAVVLIGAVIAVAYLAHRRSATITDRGQLTIRSLWQTRVLAWPDIQLIEIEANVAAVGQADVAREIAVVYDHAGRKYVLPHLDSRSEPLLHAEVDRIRLVWAQFRGADWTLLPEVTVKAARSRRAGDRATALLIALFAALATWICGLVLILIVILTGAFELSFGLGAGLTGIGTAVVFAATFSVCLKRRRRDS</sequence>